<sequence>MQASTQVSALEREDIFNEEPEREDVDMEVELGVNLVDAFTKKHVYTSSQTPLVQLPAPWINCEANSGGLLPAKCCQDGERLSVPGFDLDEVAQEVLTTALLQEQDVCHMEVDSSTLPFPDLGDPEACSKLEMVVFLYAFEKFRIVYA</sequence>
<gene>
    <name evidence="1" type="ORF">Pfra01_001175900</name>
</gene>
<name>A0A9W6XJ46_9STRA</name>
<comment type="caution">
    <text evidence="1">The sequence shown here is derived from an EMBL/GenBank/DDBJ whole genome shotgun (WGS) entry which is preliminary data.</text>
</comment>
<dbReference type="OrthoDB" id="93476at2759"/>
<organism evidence="1 2">
    <name type="scientific">Phytophthora fragariaefolia</name>
    <dbReference type="NCBI Taxonomy" id="1490495"/>
    <lineage>
        <taxon>Eukaryota</taxon>
        <taxon>Sar</taxon>
        <taxon>Stramenopiles</taxon>
        <taxon>Oomycota</taxon>
        <taxon>Peronosporomycetes</taxon>
        <taxon>Peronosporales</taxon>
        <taxon>Peronosporaceae</taxon>
        <taxon>Phytophthora</taxon>
    </lineage>
</organism>
<dbReference type="Proteomes" id="UP001165121">
    <property type="component" value="Unassembled WGS sequence"/>
</dbReference>
<proteinExistence type="predicted"/>
<reference evidence="1" key="1">
    <citation type="submission" date="2023-04" db="EMBL/GenBank/DDBJ databases">
        <title>Phytophthora fragariaefolia NBRC 109709.</title>
        <authorList>
            <person name="Ichikawa N."/>
            <person name="Sato H."/>
            <person name="Tonouchi N."/>
        </authorList>
    </citation>
    <scope>NUCLEOTIDE SEQUENCE</scope>
    <source>
        <strain evidence="1">NBRC 109709</strain>
    </source>
</reference>
<evidence type="ECO:0000313" key="2">
    <source>
        <dbReference type="Proteomes" id="UP001165121"/>
    </source>
</evidence>
<protein>
    <submittedName>
        <fullName evidence="1">Unnamed protein product</fullName>
    </submittedName>
</protein>
<evidence type="ECO:0000313" key="1">
    <source>
        <dbReference type="EMBL" id="GMF39512.1"/>
    </source>
</evidence>
<accession>A0A9W6XJ46</accession>
<keyword evidence="2" id="KW-1185">Reference proteome</keyword>
<dbReference type="AlphaFoldDB" id="A0A9W6XJ46"/>
<dbReference type="EMBL" id="BSXT01001174">
    <property type="protein sequence ID" value="GMF39512.1"/>
    <property type="molecule type" value="Genomic_DNA"/>
</dbReference>